<dbReference type="InterPro" id="IPR003020">
    <property type="entry name" value="HCO3_transpt_euk"/>
</dbReference>
<feature type="transmembrane region" description="Helical" evidence="9">
    <location>
        <begin position="799"/>
        <end position="818"/>
    </location>
</feature>
<feature type="transmembrane region" description="Helical" evidence="9">
    <location>
        <begin position="652"/>
        <end position="673"/>
    </location>
</feature>
<evidence type="ECO:0000256" key="7">
    <source>
        <dbReference type="ARBA" id="ARBA00023065"/>
    </source>
</evidence>
<dbReference type="AlphaFoldDB" id="A0A0N4ZKH3"/>
<feature type="transmembrane region" description="Helical" evidence="9">
    <location>
        <begin position="871"/>
        <end position="890"/>
    </location>
</feature>
<dbReference type="GO" id="GO:0005452">
    <property type="term" value="F:solute:inorganic anion antiporter activity"/>
    <property type="evidence" value="ECO:0007669"/>
    <property type="project" value="InterPro"/>
</dbReference>
<dbReference type="PRINTS" id="PR01231">
    <property type="entry name" value="HCO3TRNSPORT"/>
</dbReference>
<feature type="domain" description="Band 3 cytoplasmic" evidence="11">
    <location>
        <begin position="59"/>
        <end position="327"/>
    </location>
</feature>
<dbReference type="GO" id="GO:0008510">
    <property type="term" value="F:sodium:bicarbonate symporter activity"/>
    <property type="evidence" value="ECO:0007669"/>
    <property type="project" value="TreeGrafter"/>
</dbReference>
<dbReference type="PANTHER" id="PTHR11453:SF36">
    <property type="entry name" value="ANION EXCHANGE PROTEIN"/>
    <property type="match status" value="1"/>
</dbReference>
<dbReference type="PANTHER" id="PTHR11453">
    <property type="entry name" value="ANION EXCHANGE PROTEIN"/>
    <property type="match status" value="1"/>
</dbReference>
<feature type="transmembrane region" description="Helical" evidence="9">
    <location>
        <begin position="824"/>
        <end position="844"/>
    </location>
</feature>
<feature type="transmembrane region" description="Helical" evidence="9">
    <location>
        <begin position="694"/>
        <end position="718"/>
    </location>
</feature>
<feature type="transmembrane region" description="Helical" evidence="9">
    <location>
        <begin position="534"/>
        <end position="552"/>
    </location>
</feature>
<feature type="transmembrane region" description="Helical" evidence="9">
    <location>
        <begin position="896"/>
        <end position="917"/>
    </location>
</feature>
<dbReference type="Proteomes" id="UP000038045">
    <property type="component" value="Unplaced"/>
</dbReference>
<keyword evidence="3 9" id="KW-0813">Transport</keyword>
<keyword evidence="12" id="KW-1185">Reference proteome</keyword>
<dbReference type="Gene3D" id="3.40.930.10">
    <property type="entry name" value="Mannitol-specific EII, Chain A"/>
    <property type="match status" value="1"/>
</dbReference>
<dbReference type="InterPro" id="IPR016152">
    <property type="entry name" value="PTrfase/Anion_transptr"/>
</dbReference>
<evidence type="ECO:0000256" key="2">
    <source>
        <dbReference type="ARBA" id="ARBA00010993"/>
    </source>
</evidence>
<evidence type="ECO:0000256" key="1">
    <source>
        <dbReference type="ARBA" id="ARBA00004651"/>
    </source>
</evidence>
<dbReference type="Gene3D" id="1.10.287.570">
    <property type="entry name" value="Helical hairpin bin"/>
    <property type="match status" value="1"/>
</dbReference>
<keyword evidence="5 9" id="KW-0812">Transmembrane</keyword>
<dbReference type="GO" id="GO:0051453">
    <property type="term" value="P:regulation of intracellular pH"/>
    <property type="evidence" value="ECO:0007669"/>
    <property type="project" value="TreeGrafter"/>
</dbReference>
<dbReference type="NCBIfam" id="TIGR00834">
    <property type="entry name" value="ae"/>
    <property type="match status" value="1"/>
</dbReference>
<evidence type="ECO:0000256" key="4">
    <source>
        <dbReference type="ARBA" id="ARBA00022475"/>
    </source>
</evidence>
<evidence type="ECO:0000256" key="6">
    <source>
        <dbReference type="ARBA" id="ARBA00022989"/>
    </source>
</evidence>
<feature type="transmembrane region" description="Helical" evidence="9">
    <location>
        <begin position="738"/>
        <end position="763"/>
    </location>
</feature>
<feature type="transmembrane region" description="Helical" evidence="9">
    <location>
        <begin position="502"/>
        <end position="528"/>
    </location>
</feature>
<feature type="transmembrane region" description="Helical" evidence="9">
    <location>
        <begin position="614"/>
        <end position="632"/>
    </location>
</feature>
<keyword evidence="4" id="KW-1003">Cell membrane</keyword>
<evidence type="ECO:0000313" key="13">
    <source>
        <dbReference type="WBParaSite" id="PTRK_0000860700.1"/>
    </source>
</evidence>
<name>A0A0N4ZKH3_PARTI</name>
<dbReference type="Pfam" id="PF07565">
    <property type="entry name" value="Band_3_cyto"/>
    <property type="match status" value="1"/>
</dbReference>
<evidence type="ECO:0000259" key="10">
    <source>
        <dbReference type="Pfam" id="PF00955"/>
    </source>
</evidence>
<dbReference type="InterPro" id="IPR011531">
    <property type="entry name" value="HCO3_transpt-like_TM_dom"/>
</dbReference>
<sequence>MSYSIYFEDDILKDVLLKSQNVYVGDQFDSDSYKDNIKKLVNNLKTKSPPIISELLIYNEILYENGEFETLWYESSRHIKYCQVIEGEGTRLSKPFITLMNLQSLFQIRNCFKKGIILLDSTKSTYENVIEEVTNAWCQQNMINEEEIILLRSIFTSPKYHFVNNKLRYLQGDLKHHESKEEKYIDSSDDDEEELSIFKSNDVMSSDGKEDDDRFMSKLQTNTEAAIMMCGIVSRLEKPICAFVRLKSKTSFYPEMPSHPVPTRYIFIILSPNENYKHEMLYIGRTFSALLADDIFRNVIYNTKNSNIICEAIDEFMSQIIAVAPRKLNIYSTRLDPIDDIYGEERKIGLGYDDDIENDDIYENNENYNNNKEIYFDYQLSRTGKLFGGLRNDIKRKAQYYLSDYTDYFKGRLGQSLASTLFIFFTSLTSSLTFGAVMEIALEREMAAIENILASAICGVIFAMFSGQPLNILTATGPTLAFETIIFSFCKTHNWDFLPFRFWVGLSIAIYLIIFIVFDLCALVSLITRYTEEAFTFLIAIVFILQALKELIEIGHQYPIEKNIHKIFESPCLCNLTGTPLNHTLRKVKNFDPSGCLSIGGKPYGLMCEYKPDIFLFSIILTVGTFFIAYLFTGLRRTNYFPSKIRQSLTDFNIVIAITVATILAIFVGLDVPTLKIPITFKPTKDRLWIINPLVFNSFTTYFYASLLGICYSILITLDQQITSAIVNKKDHLLRKGHGYHLDLIVVAVLIIICATFGLPFYIANTVISLMHVEALKIHSERNAPGEKPQLLGIKEQRLTAILAHIIIGFSVSLTAIIKLVPLPVLIGVFLYMGIISLSSLQFVQRLRLFFIPIKHQPDLPWLRIMPVYRVNLFTATQIVCLTGLFLVKYNKSTSMIFPIMIVLIIVIRLTVLKIFFKEKELLSLDGKPPTLSEILKPKSIHEINEQKTKYNCTTQKIESRNSLTNVSQTTNQKTKYLSSVKSFNPHSTSKCSSSENVYLLNDNKDEILSTSLENGRSKSYSQPNQK</sequence>
<dbReference type="SUPFAM" id="SSF55804">
    <property type="entry name" value="Phoshotransferase/anion transport protein"/>
    <property type="match status" value="1"/>
</dbReference>
<evidence type="ECO:0000313" key="12">
    <source>
        <dbReference type="Proteomes" id="UP000038045"/>
    </source>
</evidence>
<reference evidence="13" key="1">
    <citation type="submission" date="2017-02" db="UniProtKB">
        <authorList>
            <consortium name="WormBaseParasite"/>
        </authorList>
    </citation>
    <scope>IDENTIFICATION</scope>
</reference>
<feature type="transmembrane region" description="Helical" evidence="9">
    <location>
        <begin position="448"/>
        <end position="466"/>
    </location>
</feature>
<comment type="similarity">
    <text evidence="2 9">Belongs to the anion exchanger (TC 2.A.31) family.</text>
</comment>
<dbReference type="Pfam" id="PF00955">
    <property type="entry name" value="HCO3_cotransp"/>
    <property type="match status" value="1"/>
</dbReference>
<keyword evidence="6 9" id="KW-1133">Transmembrane helix</keyword>
<feature type="transmembrane region" description="Helical" evidence="9">
    <location>
        <begin position="421"/>
        <end position="441"/>
    </location>
</feature>
<dbReference type="GO" id="GO:0005886">
    <property type="term" value="C:plasma membrane"/>
    <property type="evidence" value="ECO:0007669"/>
    <property type="project" value="UniProtKB-SubCell"/>
</dbReference>
<dbReference type="InterPro" id="IPR013769">
    <property type="entry name" value="Band3_cytoplasmic_dom"/>
</dbReference>
<dbReference type="STRING" id="131310.A0A0N4ZKH3"/>
<protein>
    <recommendedName>
        <fullName evidence="9">Anion exchange protein</fullName>
    </recommendedName>
</protein>
<evidence type="ECO:0000256" key="9">
    <source>
        <dbReference type="RuleBase" id="RU362035"/>
    </source>
</evidence>
<feature type="domain" description="Bicarbonate transporter-like transmembrane" evidence="10">
    <location>
        <begin position="385"/>
        <end position="928"/>
    </location>
</feature>
<evidence type="ECO:0000256" key="8">
    <source>
        <dbReference type="ARBA" id="ARBA00023136"/>
    </source>
</evidence>
<proteinExistence type="inferred from homology"/>
<keyword evidence="7 9" id="KW-0406">Ion transport</keyword>
<comment type="subcellular location">
    <subcellularLocation>
        <location evidence="1">Cell membrane</location>
        <topology evidence="1">Multi-pass membrane protein</topology>
    </subcellularLocation>
    <subcellularLocation>
        <location evidence="9">Membrane</location>
        <topology evidence="9">Multi-pass membrane protein</topology>
    </subcellularLocation>
</comment>
<evidence type="ECO:0000259" key="11">
    <source>
        <dbReference type="Pfam" id="PF07565"/>
    </source>
</evidence>
<dbReference type="GO" id="GO:0008509">
    <property type="term" value="F:monoatomic anion transmembrane transporter activity"/>
    <property type="evidence" value="ECO:0007669"/>
    <property type="project" value="InterPro"/>
</dbReference>
<organism evidence="12 13">
    <name type="scientific">Parastrongyloides trichosuri</name>
    <name type="common">Possum-specific nematode worm</name>
    <dbReference type="NCBI Taxonomy" id="131310"/>
    <lineage>
        <taxon>Eukaryota</taxon>
        <taxon>Metazoa</taxon>
        <taxon>Ecdysozoa</taxon>
        <taxon>Nematoda</taxon>
        <taxon>Chromadorea</taxon>
        <taxon>Rhabditida</taxon>
        <taxon>Tylenchina</taxon>
        <taxon>Panagrolaimomorpha</taxon>
        <taxon>Strongyloidoidea</taxon>
        <taxon>Strongyloididae</taxon>
        <taxon>Parastrongyloides</taxon>
    </lineage>
</organism>
<accession>A0A0N4ZKH3</accession>
<evidence type="ECO:0000256" key="3">
    <source>
        <dbReference type="ARBA" id="ARBA00022448"/>
    </source>
</evidence>
<dbReference type="WBParaSite" id="PTRK_0000860700.1">
    <property type="protein sequence ID" value="PTRK_0000860700.1"/>
    <property type="gene ID" value="PTRK_0000860700"/>
</dbReference>
<evidence type="ECO:0000256" key="5">
    <source>
        <dbReference type="ARBA" id="ARBA00022692"/>
    </source>
</evidence>
<keyword evidence="8 9" id="KW-0472">Membrane</keyword>